<dbReference type="EMBL" id="MHCR01000031">
    <property type="protein sequence ID" value="OGY24842.1"/>
    <property type="molecule type" value="Genomic_DNA"/>
</dbReference>
<keyword evidence="2" id="KW-0472">Membrane</keyword>
<dbReference type="InterPro" id="IPR027381">
    <property type="entry name" value="LytR/CpsA/Psr_C"/>
</dbReference>
<proteinExistence type="predicted"/>
<sequence length="480" mass="53388">MILNKEVVCINITDRILKLAVVKITGKEFKVLAVGKKELPQTLDTNDSTFPNFAEDLINLQKELKIEISSKQAVIGIPESKIFLRVINSSENPSDLKNIILEKLGDSFPFEREEAALFWKQAQSKQFQVVAIKSAVLDSIKSSLDSAKIRYSALVPLPLILTKLTLSKAKPHLIISLDEPDITYILSTDFGAAFSTTNKFVKPLSDSQADFITWTRETLKFSESEKLPIENVYITGTSETLAKDYLDQANINSEIIHLPISSDFQGIDEYKSTIALSLYDERAINLIGKETFAKSFFSQKIETTDFKSNKGSRKFIKLIVLLLIVILLATVAYFFLNQFPRSEKISDQEVPQATSESKSASPSAQLPKTPVATETAKKKEAEEKPTLKRTDLKIRILNGNGVRGSATEAKKIIEELGYTVASVGNADNYDFPKTVLQLKASKSSYKDLLTKDLKPHYTVIVEGNVSEQESFDALITLGAE</sequence>
<dbReference type="Pfam" id="PF13399">
    <property type="entry name" value="LytR_C"/>
    <property type="match status" value="1"/>
</dbReference>
<keyword evidence="2" id="KW-0812">Transmembrane</keyword>
<feature type="region of interest" description="Disordered" evidence="1">
    <location>
        <begin position="347"/>
        <end position="385"/>
    </location>
</feature>
<evidence type="ECO:0000259" key="3">
    <source>
        <dbReference type="Pfam" id="PF13399"/>
    </source>
</evidence>
<protein>
    <recommendedName>
        <fullName evidence="3">LytR/CpsA/Psr regulator C-terminal domain-containing protein</fullName>
    </recommendedName>
</protein>
<reference evidence="4 5" key="1">
    <citation type="journal article" date="2016" name="Nat. Commun.">
        <title>Thousands of microbial genomes shed light on interconnected biogeochemical processes in an aquifer system.</title>
        <authorList>
            <person name="Anantharaman K."/>
            <person name="Brown C.T."/>
            <person name="Hug L.A."/>
            <person name="Sharon I."/>
            <person name="Castelle C.J."/>
            <person name="Probst A.J."/>
            <person name="Thomas B.C."/>
            <person name="Singh A."/>
            <person name="Wilkins M.J."/>
            <person name="Karaoz U."/>
            <person name="Brodie E.L."/>
            <person name="Williams K.H."/>
            <person name="Hubbard S.S."/>
            <person name="Banfield J.F."/>
        </authorList>
    </citation>
    <scope>NUCLEOTIDE SEQUENCE [LARGE SCALE GENOMIC DNA]</scope>
</reference>
<organism evidence="4 5">
    <name type="scientific">Candidatus Woykebacteria bacterium RBG_16_39_9b</name>
    <dbReference type="NCBI Taxonomy" id="1802595"/>
    <lineage>
        <taxon>Bacteria</taxon>
        <taxon>Candidatus Woykeibacteriota</taxon>
    </lineage>
</organism>
<comment type="caution">
    <text evidence="4">The sequence shown here is derived from an EMBL/GenBank/DDBJ whole genome shotgun (WGS) entry which is preliminary data.</text>
</comment>
<evidence type="ECO:0000256" key="1">
    <source>
        <dbReference type="SAM" id="MobiDB-lite"/>
    </source>
</evidence>
<evidence type="ECO:0000313" key="5">
    <source>
        <dbReference type="Proteomes" id="UP000178162"/>
    </source>
</evidence>
<feature type="transmembrane region" description="Helical" evidence="2">
    <location>
        <begin position="315"/>
        <end position="336"/>
    </location>
</feature>
<feature type="compositionally biased region" description="Basic and acidic residues" evidence="1">
    <location>
        <begin position="375"/>
        <end position="385"/>
    </location>
</feature>
<dbReference type="Gene3D" id="3.30.420.40">
    <property type="match status" value="1"/>
</dbReference>
<dbReference type="Proteomes" id="UP000178162">
    <property type="component" value="Unassembled WGS sequence"/>
</dbReference>
<dbReference type="AlphaFoldDB" id="A0A1G1WAX2"/>
<evidence type="ECO:0000313" key="4">
    <source>
        <dbReference type="EMBL" id="OGY24842.1"/>
    </source>
</evidence>
<dbReference type="Gene3D" id="3.30.1490.300">
    <property type="match status" value="1"/>
</dbReference>
<dbReference type="STRING" id="1802595.A2134_01595"/>
<name>A0A1G1WAX2_9BACT</name>
<keyword evidence="2" id="KW-1133">Transmembrane helix</keyword>
<dbReference type="Gene3D" id="3.30.70.2390">
    <property type="match status" value="1"/>
</dbReference>
<feature type="compositionally biased region" description="Polar residues" evidence="1">
    <location>
        <begin position="349"/>
        <end position="366"/>
    </location>
</feature>
<gene>
    <name evidence="4" type="ORF">A2134_01595</name>
</gene>
<feature type="domain" description="LytR/CpsA/Psr regulator C-terminal" evidence="3">
    <location>
        <begin position="391"/>
        <end position="441"/>
    </location>
</feature>
<accession>A0A1G1WAX2</accession>
<evidence type="ECO:0000256" key="2">
    <source>
        <dbReference type="SAM" id="Phobius"/>
    </source>
</evidence>